<keyword evidence="1" id="KW-1133">Transmembrane helix</keyword>
<reference evidence="2 3" key="1">
    <citation type="submission" date="2020-04" db="EMBL/GenBank/DDBJ databases">
        <authorList>
            <person name="Basu S."/>
            <person name="Maruthanayagam V."/>
            <person name="Chakraborty S."/>
            <person name="Pramanik A."/>
            <person name="Mukherjee J."/>
            <person name="Brink B."/>
        </authorList>
    </citation>
    <scope>NUCLEOTIDE SEQUENCE [LARGE SCALE GENOMIC DNA]</scope>
    <source>
        <strain evidence="2 3">AP17</strain>
    </source>
</reference>
<keyword evidence="1" id="KW-0472">Membrane</keyword>
<name>A0A6H1TY98_9CYAN</name>
<feature type="transmembrane region" description="Helical" evidence="1">
    <location>
        <begin position="159"/>
        <end position="176"/>
    </location>
</feature>
<feature type="transmembrane region" description="Helical" evidence="1">
    <location>
        <begin position="77"/>
        <end position="97"/>
    </location>
</feature>
<feature type="transmembrane region" description="Helical" evidence="1">
    <location>
        <begin position="132"/>
        <end position="152"/>
    </location>
</feature>
<dbReference type="EMBL" id="CP051167">
    <property type="protein sequence ID" value="QIZ71588.1"/>
    <property type="molecule type" value="Genomic_DNA"/>
</dbReference>
<evidence type="ECO:0000313" key="2">
    <source>
        <dbReference type="EMBL" id="QIZ71588.1"/>
    </source>
</evidence>
<evidence type="ECO:0000313" key="3">
    <source>
        <dbReference type="Proteomes" id="UP000500857"/>
    </source>
</evidence>
<dbReference type="Proteomes" id="UP000500857">
    <property type="component" value="Chromosome"/>
</dbReference>
<organism evidence="2 3">
    <name type="scientific">Oxynema aestuarii AP17</name>
    <dbReference type="NCBI Taxonomy" id="2064643"/>
    <lineage>
        <taxon>Bacteria</taxon>
        <taxon>Bacillati</taxon>
        <taxon>Cyanobacteriota</taxon>
        <taxon>Cyanophyceae</taxon>
        <taxon>Oscillatoriophycideae</taxon>
        <taxon>Oscillatoriales</taxon>
        <taxon>Oscillatoriaceae</taxon>
        <taxon>Oxynema</taxon>
        <taxon>Oxynema aestuarii</taxon>
    </lineage>
</organism>
<gene>
    <name evidence="2" type="ORF">HCG48_14170</name>
</gene>
<keyword evidence="1" id="KW-0812">Transmembrane</keyword>
<feature type="transmembrane region" description="Helical" evidence="1">
    <location>
        <begin position="48"/>
        <end position="71"/>
    </location>
</feature>
<keyword evidence="3" id="KW-1185">Reference proteome</keyword>
<proteinExistence type="predicted"/>
<sequence>MTYFNSAEPILRWKQEDLDIQDLQGLWRINWQIGRLTLIQRFYTRIDLVFVFWGWIVAAMFAIAQFCPISWQIQAGFWTIVSLLGTAAMAYLSWFWVTVEKLRWLVYSWSVLIGIGLVLTDASIFYGWAAVLIRLCPLWLMLTAIGYFLMALGMRSRTFAIAALLHVSATVLLPSFSAWQFLFTGATISATLLLLAELQWDMRPPIDSDVLTPQQREFNRQQQQRRQLSGC</sequence>
<accession>A0A6H1TY98</accession>
<evidence type="ECO:0000256" key="1">
    <source>
        <dbReference type="SAM" id="Phobius"/>
    </source>
</evidence>
<dbReference type="AlphaFoldDB" id="A0A6H1TY98"/>
<dbReference type="RefSeq" id="WP_168569740.1">
    <property type="nucleotide sequence ID" value="NZ_CP051167.1"/>
</dbReference>
<protein>
    <submittedName>
        <fullName evidence="2">Uncharacterized protein</fullName>
    </submittedName>
</protein>
<feature type="transmembrane region" description="Helical" evidence="1">
    <location>
        <begin position="104"/>
        <end position="126"/>
    </location>
</feature>
<dbReference type="KEGG" id="oxy:HCG48_14170"/>